<dbReference type="eggNOG" id="COG3531">
    <property type="taxonomic scope" value="Bacteria"/>
</dbReference>
<dbReference type="Proteomes" id="UP000001982">
    <property type="component" value="Chromosome"/>
</dbReference>
<organism evidence="1 2">
    <name type="scientific">Shewanella denitrificans (strain OS217 / ATCC BAA-1090 / DSM 15013)</name>
    <dbReference type="NCBI Taxonomy" id="318161"/>
    <lineage>
        <taxon>Bacteria</taxon>
        <taxon>Pseudomonadati</taxon>
        <taxon>Pseudomonadota</taxon>
        <taxon>Gammaproteobacteria</taxon>
        <taxon>Alteromonadales</taxon>
        <taxon>Shewanellaceae</taxon>
        <taxon>Shewanella</taxon>
    </lineage>
</organism>
<keyword evidence="2" id="KW-1185">Reference proteome</keyword>
<name>Q12K04_SHEDO</name>
<sequence length="224" mass="24760">MPINSLGSAHLSAHKNSPMNTELYFIYDSHCPWSYAATPLVNALQAAYPEMKVNLLHSAHYIGKDSAGEEQMQAAARISGLKFGRDHIRYANSPKSSIKTANFMAWLQDKQADKQLAVLNALQRAHFIEGSPLDNKHDFTAIVETFKLSPSNKVFKDELSMDAEYALDGIEEIQQVIGTTGFPVLVMTLDDNAIFIDHSKYLSSPHAVVAAVEKEIAVLKLAKE</sequence>
<dbReference type="Gene3D" id="3.40.30.10">
    <property type="entry name" value="Glutaredoxin"/>
    <property type="match status" value="1"/>
</dbReference>
<evidence type="ECO:0000313" key="1">
    <source>
        <dbReference type="EMBL" id="ABE56222.1"/>
    </source>
</evidence>
<evidence type="ECO:0008006" key="3">
    <source>
        <dbReference type="Google" id="ProtNLM"/>
    </source>
</evidence>
<gene>
    <name evidence="1" type="ordered locus">Sden_2944</name>
</gene>
<reference evidence="1 2" key="1">
    <citation type="submission" date="2006-03" db="EMBL/GenBank/DDBJ databases">
        <title>Complete sequence of Shewanella denitrificans OS217.</title>
        <authorList>
            <consortium name="US DOE Joint Genome Institute"/>
            <person name="Copeland A."/>
            <person name="Lucas S."/>
            <person name="Lapidus A."/>
            <person name="Barry K."/>
            <person name="Detter J.C."/>
            <person name="Glavina del Rio T."/>
            <person name="Hammon N."/>
            <person name="Israni S."/>
            <person name="Dalin E."/>
            <person name="Tice H."/>
            <person name="Pitluck S."/>
            <person name="Brettin T."/>
            <person name="Bruce D."/>
            <person name="Han C."/>
            <person name="Tapia R."/>
            <person name="Gilna P."/>
            <person name="Kiss H."/>
            <person name="Schmutz J."/>
            <person name="Larimer F."/>
            <person name="Land M."/>
            <person name="Hauser L."/>
            <person name="Kyrpides N."/>
            <person name="Lykidis A."/>
            <person name="Richardson P."/>
        </authorList>
    </citation>
    <scope>NUCLEOTIDE SEQUENCE [LARGE SCALE GENOMIC DNA]</scope>
    <source>
        <strain evidence="2">OS217 / ATCC BAA-1090 / DSM 15013</strain>
    </source>
</reference>
<proteinExistence type="predicted"/>
<dbReference type="InterPro" id="IPR036249">
    <property type="entry name" value="Thioredoxin-like_sf"/>
</dbReference>
<dbReference type="AlphaFoldDB" id="Q12K04"/>
<dbReference type="KEGG" id="sdn:Sden_2944"/>
<dbReference type="HOGENOM" id="CLU_1239444_0_0_6"/>
<accession>Q12K04</accession>
<dbReference type="STRING" id="318161.Sden_2944"/>
<dbReference type="EMBL" id="CP000302">
    <property type="protein sequence ID" value="ABE56222.1"/>
    <property type="molecule type" value="Genomic_DNA"/>
</dbReference>
<evidence type="ECO:0000313" key="2">
    <source>
        <dbReference type="Proteomes" id="UP000001982"/>
    </source>
</evidence>
<protein>
    <recommendedName>
        <fullName evidence="3">Protein-disulfide isomerase</fullName>
    </recommendedName>
</protein>
<dbReference type="SUPFAM" id="SSF52833">
    <property type="entry name" value="Thioredoxin-like"/>
    <property type="match status" value="1"/>
</dbReference>